<reference evidence="5" key="1">
    <citation type="journal article" date="2012" name="Science">
        <title>The Paleozoic origin of enzymatic lignin decomposition reconstructed from 31 fungal genomes.</title>
        <authorList>
            <person name="Floudas D."/>
            <person name="Binder M."/>
            <person name="Riley R."/>
            <person name="Barry K."/>
            <person name="Blanchette R.A."/>
            <person name="Henrissat B."/>
            <person name="Martinez A.T."/>
            <person name="Otillar R."/>
            <person name="Spatafora J.W."/>
            <person name="Yadav J.S."/>
            <person name="Aerts A."/>
            <person name="Benoit I."/>
            <person name="Boyd A."/>
            <person name="Carlson A."/>
            <person name="Copeland A."/>
            <person name="Coutinho P.M."/>
            <person name="de Vries R.P."/>
            <person name="Ferreira P."/>
            <person name="Findley K."/>
            <person name="Foster B."/>
            <person name="Gaskell J."/>
            <person name="Glotzer D."/>
            <person name="Gorecki P."/>
            <person name="Heitman J."/>
            <person name="Hesse C."/>
            <person name="Hori C."/>
            <person name="Igarashi K."/>
            <person name="Jurgens J.A."/>
            <person name="Kallen N."/>
            <person name="Kersten P."/>
            <person name="Kohler A."/>
            <person name="Kuees U."/>
            <person name="Kumar T.K.A."/>
            <person name="Kuo A."/>
            <person name="LaButti K."/>
            <person name="Larrondo L.F."/>
            <person name="Lindquist E."/>
            <person name="Ling A."/>
            <person name="Lombard V."/>
            <person name="Lucas S."/>
            <person name="Lundell T."/>
            <person name="Martin R."/>
            <person name="McLaughlin D.J."/>
            <person name="Morgenstern I."/>
            <person name="Morin E."/>
            <person name="Murat C."/>
            <person name="Nagy L.G."/>
            <person name="Nolan M."/>
            <person name="Ohm R.A."/>
            <person name="Patyshakuliyeva A."/>
            <person name="Rokas A."/>
            <person name="Ruiz-Duenas F.J."/>
            <person name="Sabat G."/>
            <person name="Salamov A."/>
            <person name="Samejima M."/>
            <person name="Schmutz J."/>
            <person name="Slot J.C."/>
            <person name="St John F."/>
            <person name="Stenlid J."/>
            <person name="Sun H."/>
            <person name="Sun S."/>
            <person name="Syed K."/>
            <person name="Tsang A."/>
            <person name="Wiebenga A."/>
            <person name="Young D."/>
            <person name="Pisabarro A."/>
            <person name="Eastwood D.C."/>
            <person name="Martin F."/>
            <person name="Cullen D."/>
            <person name="Grigoriev I.V."/>
            <person name="Hibbett D.S."/>
        </authorList>
    </citation>
    <scope>NUCLEOTIDE SEQUENCE [LARGE SCALE GENOMIC DNA]</scope>
    <source>
        <strain evidence="5">HHB-11173 SS5</strain>
    </source>
</reference>
<proteinExistence type="predicted"/>
<feature type="region of interest" description="Disordered" evidence="2">
    <location>
        <begin position="353"/>
        <end position="379"/>
    </location>
</feature>
<feature type="compositionally biased region" description="Low complexity" evidence="2">
    <location>
        <begin position="127"/>
        <end position="137"/>
    </location>
</feature>
<dbReference type="RefSeq" id="XP_007389392.1">
    <property type="nucleotide sequence ID" value="XM_007389330.1"/>
</dbReference>
<dbReference type="Proteomes" id="UP000054196">
    <property type="component" value="Unassembled WGS sequence"/>
</dbReference>
<keyword evidence="1" id="KW-0862">Zinc</keyword>
<feature type="compositionally biased region" description="Basic residues" evidence="2">
    <location>
        <begin position="138"/>
        <end position="167"/>
    </location>
</feature>
<dbReference type="OrthoDB" id="2973373at2759"/>
<dbReference type="EMBL" id="JH687593">
    <property type="protein sequence ID" value="EIN03378.1"/>
    <property type="molecule type" value="Genomic_DNA"/>
</dbReference>
<keyword evidence="1" id="KW-0863">Zinc-finger</keyword>
<evidence type="ECO:0000313" key="5">
    <source>
        <dbReference type="Proteomes" id="UP000054196"/>
    </source>
</evidence>
<dbReference type="AlphaFoldDB" id="R7RZG3"/>
<protein>
    <recommendedName>
        <fullName evidence="3">CCHC-type domain-containing protein</fullName>
    </recommendedName>
</protein>
<dbReference type="GO" id="GO:0003676">
    <property type="term" value="F:nucleic acid binding"/>
    <property type="evidence" value="ECO:0007669"/>
    <property type="project" value="InterPro"/>
</dbReference>
<accession>R7RZG3</accession>
<evidence type="ECO:0000256" key="2">
    <source>
        <dbReference type="SAM" id="MobiDB-lite"/>
    </source>
</evidence>
<evidence type="ECO:0000313" key="4">
    <source>
        <dbReference type="EMBL" id="EIN03378.1"/>
    </source>
</evidence>
<dbReference type="KEGG" id="psq:PUNSTDRAFT_139604"/>
<evidence type="ECO:0000256" key="1">
    <source>
        <dbReference type="PROSITE-ProRule" id="PRU00047"/>
    </source>
</evidence>
<feature type="region of interest" description="Disordered" evidence="2">
    <location>
        <begin position="1"/>
        <end position="188"/>
    </location>
</feature>
<organism evidence="4 5">
    <name type="scientific">Punctularia strigosozonata (strain HHB-11173)</name>
    <name type="common">White-rot fungus</name>
    <dbReference type="NCBI Taxonomy" id="741275"/>
    <lineage>
        <taxon>Eukaryota</taxon>
        <taxon>Fungi</taxon>
        <taxon>Dikarya</taxon>
        <taxon>Basidiomycota</taxon>
        <taxon>Agaricomycotina</taxon>
        <taxon>Agaricomycetes</taxon>
        <taxon>Corticiales</taxon>
        <taxon>Punctulariaceae</taxon>
        <taxon>Punctularia</taxon>
    </lineage>
</organism>
<dbReference type="eggNOG" id="ENOG502SQXR">
    <property type="taxonomic scope" value="Eukaryota"/>
</dbReference>
<dbReference type="OMA" id="RICFAPD"/>
<dbReference type="SMART" id="SM00343">
    <property type="entry name" value="ZnF_C2HC"/>
    <property type="match status" value="2"/>
</dbReference>
<feature type="domain" description="CCHC-type" evidence="3">
    <location>
        <begin position="386"/>
        <end position="401"/>
    </location>
</feature>
<gene>
    <name evidence="4" type="ORF">PUNSTDRAFT_139604</name>
</gene>
<dbReference type="InterPro" id="IPR001878">
    <property type="entry name" value="Znf_CCHC"/>
</dbReference>
<sequence length="471" mass="53022">MSPTPSGRGDLTPQRHGSMHQAGRGASGSGPEPDGQPARHHHRKRTRERSPPRRRRSHRTSPERKRRRRNSSPGSYDRVQSDEEEGSRSRPRRRHARSPSSSSSSSQGSRPSSRGSSGRSHGRRSSRSPSSGSSSSTHRSRTTHARRHAPRRSHSRNRRSRSERHIHRVQETTKGPRRPQLVRGKQAKADCYSIPDPIRKKFQEGWTTHIPLNYLPDKAVAEYGCDTLSLLTDMYAVDPARGLIQAEKVLPSAGELKLSFGEWHQAWKRLLQLIKAYFPRDYERWKKHFRRICCTDGATSENWTLWLAYDAEVRRRCHLEGIDPGTFHKNIWKKVEPTHIKAQVMASLQPFRAQTASRSSGARPEQSSRHASGRAQLSSPKPIDSKCFFCGGKGHKASACKADRLINGQPVRLTRGEDRLVKDDKGRQYCFYFNMAGGCTKKDAGPCAKGDHRCTLCGGTNHGAQLCTVVC</sequence>
<keyword evidence="1" id="KW-0479">Metal-binding</keyword>
<dbReference type="GO" id="GO:0008270">
    <property type="term" value="F:zinc ion binding"/>
    <property type="evidence" value="ECO:0007669"/>
    <property type="project" value="UniProtKB-KW"/>
</dbReference>
<evidence type="ECO:0000259" key="3">
    <source>
        <dbReference type="PROSITE" id="PS50158"/>
    </source>
</evidence>
<keyword evidence="5" id="KW-1185">Reference proteome</keyword>
<name>R7RZG3_PUNST</name>
<dbReference type="HOGENOM" id="CLU_580232_0_0_1"/>
<dbReference type="PROSITE" id="PS50158">
    <property type="entry name" value="ZF_CCHC"/>
    <property type="match status" value="1"/>
</dbReference>
<feature type="compositionally biased region" description="Low complexity" evidence="2">
    <location>
        <begin position="98"/>
        <end position="119"/>
    </location>
</feature>
<dbReference type="GeneID" id="18880369"/>
<feature type="compositionally biased region" description="Basic residues" evidence="2">
    <location>
        <begin position="38"/>
        <end position="70"/>
    </location>
</feature>